<reference evidence="2 3" key="1">
    <citation type="submission" date="2019-02" db="EMBL/GenBank/DDBJ databases">
        <title>Deep-cultivation of Planctomycetes and their phenomic and genomic characterization uncovers novel biology.</title>
        <authorList>
            <person name="Wiegand S."/>
            <person name="Jogler M."/>
            <person name="Boedeker C."/>
            <person name="Pinto D."/>
            <person name="Vollmers J."/>
            <person name="Rivas-Marin E."/>
            <person name="Kohn T."/>
            <person name="Peeters S.H."/>
            <person name="Heuer A."/>
            <person name="Rast P."/>
            <person name="Oberbeckmann S."/>
            <person name="Bunk B."/>
            <person name="Jeske O."/>
            <person name="Meyerdierks A."/>
            <person name="Storesund J.E."/>
            <person name="Kallscheuer N."/>
            <person name="Luecker S."/>
            <person name="Lage O.M."/>
            <person name="Pohl T."/>
            <person name="Merkel B.J."/>
            <person name="Hornburger P."/>
            <person name="Mueller R.-W."/>
            <person name="Bruemmer F."/>
            <person name="Labrenz M."/>
            <person name="Spormann A.M."/>
            <person name="Op Den Camp H."/>
            <person name="Overmann J."/>
            <person name="Amann R."/>
            <person name="Jetten M.S.M."/>
            <person name="Mascher T."/>
            <person name="Medema M.H."/>
            <person name="Devos D.P."/>
            <person name="Kaster A.-K."/>
            <person name="Ovreas L."/>
            <person name="Rohde M."/>
            <person name="Galperin M.Y."/>
            <person name="Jogler C."/>
        </authorList>
    </citation>
    <scope>NUCLEOTIDE SEQUENCE [LARGE SCALE GENOMIC DNA]</scope>
    <source>
        <strain evidence="2 3">Pla52n</strain>
    </source>
</reference>
<protein>
    <submittedName>
        <fullName evidence="2">Uncharacterized protein</fullName>
    </submittedName>
</protein>
<keyword evidence="1" id="KW-1133">Transmembrane helix</keyword>
<keyword evidence="1" id="KW-0812">Transmembrane</keyword>
<evidence type="ECO:0000313" key="3">
    <source>
        <dbReference type="Proteomes" id="UP000320176"/>
    </source>
</evidence>
<gene>
    <name evidence="2" type="ORF">Pla52n_50650</name>
</gene>
<dbReference type="EMBL" id="SJPN01000006">
    <property type="protein sequence ID" value="TWT98549.1"/>
    <property type="molecule type" value="Genomic_DNA"/>
</dbReference>
<feature type="transmembrane region" description="Helical" evidence="1">
    <location>
        <begin position="168"/>
        <end position="189"/>
    </location>
</feature>
<dbReference type="AlphaFoldDB" id="A0A5C6AG17"/>
<proteinExistence type="predicted"/>
<evidence type="ECO:0000256" key="1">
    <source>
        <dbReference type="SAM" id="Phobius"/>
    </source>
</evidence>
<dbReference type="Proteomes" id="UP000320176">
    <property type="component" value="Unassembled WGS sequence"/>
</dbReference>
<comment type="caution">
    <text evidence="2">The sequence shown here is derived from an EMBL/GenBank/DDBJ whole genome shotgun (WGS) entry which is preliminary data.</text>
</comment>
<keyword evidence="1" id="KW-0472">Membrane</keyword>
<organism evidence="2 3">
    <name type="scientific">Stieleria varia</name>
    <dbReference type="NCBI Taxonomy" id="2528005"/>
    <lineage>
        <taxon>Bacteria</taxon>
        <taxon>Pseudomonadati</taxon>
        <taxon>Planctomycetota</taxon>
        <taxon>Planctomycetia</taxon>
        <taxon>Pirellulales</taxon>
        <taxon>Pirellulaceae</taxon>
        <taxon>Stieleria</taxon>
    </lineage>
</organism>
<sequence>MSVEIRCRSPFLVHLFSFPRIQDSICNAGETGGTIHGSNPASRIPPAFGKQRLLKLRNNLIPIAAAIVTLSAFAIVNADGQPLHLLRFPLQSRNPNLPSFQDYKVPQERVFNSGGGNWIHGWPFAGLFRIGVYPVGKKGQPSARSFPAPFAAYSRWPFDNCPWDHVNVYALLLNAALAIFVTCDTYVWVRDGGLTRYRFSITSLFAATLFVALLVTCRKLFLDTHDIYEMTAILIALSCTIAALIRVPSRLASMGRELRNHANQRRTA</sequence>
<name>A0A5C6AG17_9BACT</name>
<feature type="transmembrane region" description="Helical" evidence="1">
    <location>
        <begin position="227"/>
        <end position="247"/>
    </location>
</feature>
<feature type="transmembrane region" description="Helical" evidence="1">
    <location>
        <begin position="201"/>
        <end position="221"/>
    </location>
</feature>
<feature type="transmembrane region" description="Helical" evidence="1">
    <location>
        <begin position="60"/>
        <end position="78"/>
    </location>
</feature>
<evidence type="ECO:0000313" key="2">
    <source>
        <dbReference type="EMBL" id="TWT98549.1"/>
    </source>
</evidence>
<keyword evidence="3" id="KW-1185">Reference proteome</keyword>
<accession>A0A5C6AG17</accession>